<name>A0A0M2HG37_MICTR</name>
<evidence type="ECO:0000313" key="3">
    <source>
        <dbReference type="EMBL" id="KJL43686.1"/>
    </source>
</evidence>
<accession>A0A0M2HG37</accession>
<gene>
    <name evidence="3" type="ORF">RS82_01382</name>
</gene>
<dbReference type="EMBL" id="JYJA01000030">
    <property type="protein sequence ID" value="KJL43686.1"/>
    <property type="molecule type" value="Genomic_DNA"/>
</dbReference>
<reference evidence="3 4" key="1">
    <citation type="submission" date="2015-02" db="EMBL/GenBank/DDBJ databases">
        <title>Draft genome sequences of ten Microbacterium spp. with emphasis on heavy metal contaminated environments.</title>
        <authorList>
            <person name="Corretto E."/>
        </authorList>
    </citation>
    <scope>NUCLEOTIDE SEQUENCE [LARGE SCALE GENOMIC DNA]</scope>
    <source>
        <strain evidence="3 4">DSM 8608</strain>
    </source>
</reference>
<organism evidence="3 4">
    <name type="scientific">Microbacterium trichothecenolyticum</name>
    <name type="common">Aureobacterium trichothecenolyticum</name>
    <dbReference type="NCBI Taxonomy" id="69370"/>
    <lineage>
        <taxon>Bacteria</taxon>
        <taxon>Bacillati</taxon>
        <taxon>Actinomycetota</taxon>
        <taxon>Actinomycetes</taxon>
        <taxon>Micrococcales</taxon>
        <taxon>Microbacteriaceae</taxon>
        <taxon>Microbacterium</taxon>
    </lineage>
</organism>
<evidence type="ECO:0000259" key="2">
    <source>
        <dbReference type="PROSITE" id="PS50271"/>
    </source>
</evidence>
<dbReference type="InterPro" id="IPR001607">
    <property type="entry name" value="Znf_UBP"/>
</dbReference>
<feature type="region of interest" description="Disordered" evidence="1">
    <location>
        <begin position="83"/>
        <end position="115"/>
    </location>
</feature>
<comment type="caution">
    <text evidence="3">The sequence shown here is derived from an EMBL/GenBank/DDBJ whole genome shotgun (WGS) entry which is preliminary data.</text>
</comment>
<dbReference type="Proteomes" id="UP000034098">
    <property type="component" value="Unassembled WGS sequence"/>
</dbReference>
<dbReference type="PROSITE" id="PS50271">
    <property type="entry name" value="ZF_UBP"/>
    <property type="match status" value="1"/>
</dbReference>
<keyword evidence="4" id="KW-1185">Reference proteome</keyword>
<dbReference type="RefSeq" id="WP_045297831.1">
    <property type="nucleotide sequence ID" value="NZ_JYJA01000030.1"/>
</dbReference>
<dbReference type="GO" id="GO:0016787">
    <property type="term" value="F:hydrolase activity"/>
    <property type="evidence" value="ECO:0007669"/>
    <property type="project" value="UniProtKB-KW"/>
</dbReference>
<sequence>MSLSEIDPTVPPSGEGCADCDDVGGWWVHLRRCAVCGDVRCCDTSPAQHATAHFRATGHRYVRSFEPGEEWFWDYVGEDYVDGPRLSPPESRPDTQPSPGPEGRVPADWRELIHR</sequence>
<dbReference type="SUPFAM" id="SSF57850">
    <property type="entry name" value="RING/U-box"/>
    <property type="match status" value="1"/>
</dbReference>
<feature type="compositionally biased region" description="Basic and acidic residues" evidence="1">
    <location>
        <begin position="105"/>
        <end position="115"/>
    </location>
</feature>
<dbReference type="OrthoDB" id="57886at2"/>
<evidence type="ECO:0000256" key="1">
    <source>
        <dbReference type="SAM" id="MobiDB-lite"/>
    </source>
</evidence>
<dbReference type="Gene3D" id="3.30.40.10">
    <property type="entry name" value="Zinc/RING finger domain, C3HC4 (zinc finger)"/>
    <property type="match status" value="1"/>
</dbReference>
<proteinExistence type="predicted"/>
<evidence type="ECO:0000313" key="4">
    <source>
        <dbReference type="Proteomes" id="UP000034098"/>
    </source>
</evidence>
<feature type="domain" description="UBP-type" evidence="2">
    <location>
        <begin position="1"/>
        <end position="99"/>
    </location>
</feature>
<dbReference type="GO" id="GO:0008270">
    <property type="term" value="F:zinc ion binding"/>
    <property type="evidence" value="ECO:0007669"/>
    <property type="project" value="InterPro"/>
</dbReference>
<dbReference type="PATRIC" id="fig|69370.6.peg.1420"/>
<dbReference type="Pfam" id="PF02148">
    <property type="entry name" value="zf-UBP"/>
    <property type="match status" value="1"/>
</dbReference>
<dbReference type="AlphaFoldDB" id="A0A0M2HG37"/>
<keyword evidence="3" id="KW-0378">Hydrolase</keyword>
<dbReference type="InterPro" id="IPR013083">
    <property type="entry name" value="Znf_RING/FYVE/PHD"/>
</dbReference>
<protein>
    <submittedName>
        <fullName evidence="3">Zn-finger in ubiquitin-hydrolases and other protein</fullName>
    </submittedName>
</protein>